<organism evidence="12 13">
    <name type="scientific">Linnemannia gamsii</name>
    <dbReference type="NCBI Taxonomy" id="64522"/>
    <lineage>
        <taxon>Eukaryota</taxon>
        <taxon>Fungi</taxon>
        <taxon>Fungi incertae sedis</taxon>
        <taxon>Mucoromycota</taxon>
        <taxon>Mortierellomycotina</taxon>
        <taxon>Mortierellomycetes</taxon>
        <taxon>Mortierellales</taxon>
        <taxon>Mortierellaceae</taxon>
        <taxon>Linnemannia</taxon>
    </lineage>
</organism>
<comment type="similarity">
    <text evidence="2">Belongs to the Mediator complex subunit 12 family.</text>
</comment>
<evidence type="ECO:0000256" key="5">
    <source>
        <dbReference type="ARBA" id="ARBA00023015"/>
    </source>
</evidence>
<dbReference type="GO" id="GO:0006357">
    <property type="term" value="P:regulation of transcription by RNA polymerase II"/>
    <property type="evidence" value="ECO:0007669"/>
    <property type="project" value="InterPro"/>
</dbReference>
<feature type="domain" description="Mediator complex subunit Med12" evidence="11">
    <location>
        <begin position="211"/>
        <end position="273"/>
    </location>
</feature>
<feature type="compositionally biased region" description="Low complexity" evidence="10">
    <location>
        <begin position="121"/>
        <end position="140"/>
    </location>
</feature>
<comment type="subcellular location">
    <subcellularLocation>
        <location evidence="1">Nucleus</location>
    </subcellularLocation>
</comment>
<protein>
    <recommendedName>
        <fullName evidence="3">Mediator of RNA polymerase II transcription subunit 12</fullName>
    </recommendedName>
    <alternativeName>
        <fullName evidence="9">Mediator complex subunit 12</fullName>
    </alternativeName>
</protein>
<evidence type="ECO:0000256" key="10">
    <source>
        <dbReference type="SAM" id="MobiDB-lite"/>
    </source>
</evidence>
<keyword evidence="7" id="KW-0804">Transcription</keyword>
<comment type="caution">
    <text evidence="12">The sequence shown here is derived from an EMBL/GenBank/DDBJ whole genome shotgun (WGS) entry which is preliminary data.</text>
</comment>
<feature type="compositionally biased region" description="Basic and acidic residues" evidence="10">
    <location>
        <begin position="685"/>
        <end position="695"/>
    </location>
</feature>
<keyword evidence="6" id="KW-0010">Activator</keyword>
<dbReference type="EMBL" id="JAAAIN010001954">
    <property type="protein sequence ID" value="KAG0298961.1"/>
    <property type="molecule type" value="Genomic_DNA"/>
</dbReference>
<feature type="compositionally biased region" description="Low complexity" evidence="10">
    <location>
        <begin position="669"/>
        <end position="684"/>
    </location>
</feature>
<evidence type="ECO:0000256" key="9">
    <source>
        <dbReference type="ARBA" id="ARBA00032010"/>
    </source>
</evidence>
<evidence type="ECO:0000256" key="4">
    <source>
        <dbReference type="ARBA" id="ARBA00022491"/>
    </source>
</evidence>
<feature type="region of interest" description="Disordered" evidence="10">
    <location>
        <begin position="552"/>
        <end position="577"/>
    </location>
</feature>
<reference evidence="12" key="1">
    <citation type="journal article" date="2020" name="Fungal Divers.">
        <title>Resolving the Mortierellaceae phylogeny through synthesis of multi-gene phylogenetics and phylogenomics.</title>
        <authorList>
            <person name="Vandepol N."/>
            <person name="Liber J."/>
            <person name="Desiro A."/>
            <person name="Na H."/>
            <person name="Kennedy M."/>
            <person name="Barry K."/>
            <person name="Grigoriev I.V."/>
            <person name="Miller A.N."/>
            <person name="O'Donnell K."/>
            <person name="Stajich J.E."/>
            <person name="Bonito G."/>
        </authorList>
    </citation>
    <scope>NUCLEOTIDE SEQUENCE</scope>
    <source>
        <strain evidence="12">NVP60</strain>
    </source>
</reference>
<feature type="region of interest" description="Disordered" evidence="10">
    <location>
        <begin position="89"/>
        <end position="149"/>
    </location>
</feature>
<keyword evidence="4" id="KW-0678">Repressor</keyword>
<evidence type="ECO:0000256" key="8">
    <source>
        <dbReference type="ARBA" id="ARBA00023242"/>
    </source>
</evidence>
<feature type="region of interest" description="Disordered" evidence="10">
    <location>
        <begin position="664"/>
        <end position="695"/>
    </location>
</feature>
<evidence type="ECO:0000256" key="3">
    <source>
        <dbReference type="ARBA" id="ARBA00019622"/>
    </source>
</evidence>
<dbReference type="InterPro" id="IPR021990">
    <property type="entry name" value="Mediator_Med12_LCEWAV"/>
</dbReference>
<dbReference type="Proteomes" id="UP000823405">
    <property type="component" value="Unassembled WGS sequence"/>
</dbReference>
<feature type="region of interest" description="Disordered" evidence="10">
    <location>
        <begin position="1"/>
        <end position="76"/>
    </location>
</feature>
<keyword evidence="5" id="KW-0805">Transcription regulation</keyword>
<feature type="compositionally biased region" description="Low complexity" evidence="10">
    <location>
        <begin position="89"/>
        <end position="110"/>
    </location>
</feature>
<dbReference type="Pfam" id="PF12145">
    <property type="entry name" value="Med12-LCEWAV"/>
    <property type="match status" value="1"/>
</dbReference>
<gene>
    <name evidence="12" type="primary">SRB8_1</name>
    <name evidence="12" type="ORF">BGZ97_003926</name>
</gene>
<name>A0A9P6QSE9_9FUNG</name>
<dbReference type="SMART" id="SM01281">
    <property type="entry name" value="Med12"/>
    <property type="match status" value="1"/>
</dbReference>
<dbReference type="PANTHER" id="PTHR46567">
    <property type="entry name" value="MEDIATOR OF RNA POLYMERASE II TRANSCRIPTION SUBUNIT 12"/>
    <property type="match status" value="1"/>
</dbReference>
<dbReference type="OrthoDB" id="20828at2759"/>
<accession>A0A9P6QSE9</accession>
<dbReference type="Pfam" id="PF09497">
    <property type="entry name" value="Med12"/>
    <property type="match status" value="1"/>
</dbReference>
<evidence type="ECO:0000256" key="2">
    <source>
        <dbReference type="ARBA" id="ARBA00010289"/>
    </source>
</evidence>
<sequence>MSKFPGHTNHPRGGFPQYPPGSGPGQGQGGQGGQINNGHGQGPPMPGRMGFNTGRVAGPPPMGYHSGNQGPGGYPGGFTASSGMPYNNNMGNNNMNMNMNSNNLNAGNSSQMPYGHTSQVSTPTHSPYASSPSSSTYPNSGKSHSTLPLRRYILLPPPRKRKLHKTSDLVSAQGILADRLQDPKKQHDLGAFMVEVLKKRQESSKITGPSTFRPPNRATLNEQKKEQWLSDLSGTTPLRRLSKSVPHGFKTEKLLEALAQRQVPMLRATWYIKIVALGEMQAQRNRASIPQSQYSADWTAIVNIFLKKQLQEINPHSTSKAAPSALNASSGSQNIKPWTSEEAKERWEAKWRYSVMLTKWQYNEGLLDHRHFLRATVQQLSSLCFEQIALLLSLISMFLSEYARSRLLMRLLIEGLLSVLQQVQRHPTWNQTLFRYSYLELELKRMLQSIFLSTPDIFVIPKAWTTHVTLLQQVLLEDIQPNPHKPTSFPNVGSVLESHYNMIQARVRVFTHLNSTGTEPKTKNSRIGGKVEILDRVGPFSDLDEVTHDYFADHTDEDTGPSLPPSPSKSVFSPRSLSPFASPAGTSATSVFQQQDLAWKARVNTLCEWAITNSRYGHHRIFLVGTLLRLWRDSPSLAVHLSPLEKASRLQSALLEFLDSFNGTHHPPSQSDDSSLGHHQQQQQHLDHHQQHLQHSSEDVLEAMARLFGNLIHDRLFSYQQYIQRLIARGDLQPSKRSQESTLRHLKYLQSFPLHQDAEAHHFNQRRVVLFGVDGEDDYDRECFETITAQIKTRLPYMFSPE</sequence>
<evidence type="ECO:0000256" key="7">
    <source>
        <dbReference type="ARBA" id="ARBA00023163"/>
    </source>
</evidence>
<feature type="compositionally biased region" description="Gly residues" evidence="10">
    <location>
        <begin position="23"/>
        <end position="41"/>
    </location>
</feature>
<dbReference type="AlphaFoldDB" id="A0A9P6QSE9"/>
<evidence type="ECO:0000313" key="13">
    <source>
        <dbReference type="Proteomes" id="UP000823405"/>
    </source>
</evidence>
<proteinExistence type="inferred from homology"/>
<dbReference type="GO" id="GO:0003712">
    <property type="term" value="F:transcription coregulator activity"/>
    <property type="evidence" value="ECO:0007669"/>
    <property type="project" value="InterPro"/>
</dbReference>
<evidence type="ECO:0000256" key="6">
    <source>
        <dbReference type="ARBA" id="ARBA00023159"/>
    </source>
</evidence>
<feature type="non-terminal residue" evidence="12">
    <location>
        <position position="802"/>
    </location>
</feature>
<keyword evidence="13" id="KW-1185">Reference proteome</keyword>
<evidence type="ECO:0000259" key="11">
    <source>
        <dbReference type="SMART" id="SM01281"/>
    </source>
</evidence>
<keyword evidence="8" id="KW-0539">Nucleus</keyword>
<dbReference type="PANTHER" id="PTHR46567:SF1">
    <property type="entry name" value="MEDIATOR OF RNA POLYMERASE II TRANSCRIPTION SUBUNIT 12"/>
    <property type="match status" value="1"/>
</dbReference>
<evidence type="ECO:0000313" key="12">
    <source>
        <dbReference type="EMBL" id="KAG0298961.1"/>
    </source>
</evidence>
<dbReference type="GO" id="GO:0016592">
    <property type="term" value="C:mediator complex"/>
    <property type="evidence" value="ECO:0007669"/>
    <property type="project" value="InterPro"/>
</dbReference>
<evidence type="ECO:0000256" key="1">
    <source>
        <dbReference type="ARBA" id="ARBA00004123"/>
    </source>
</evidence>
<dbReference type="InterPro" id="IPR019035">
    <property type="entry name" value="Mediator_Med12"/>
</dbReference>